<dbReference type="Pfam" id="PF00128">
    <property type="entry name" value="Alpha-amylase"/>
    <property type="match status" value="1"/>
</dbReference>
<evidence type="ECO:0000256" key="10">
    <source>
        <dbReference type="RuleBase" id="RU361207"/>
    </source>
</evidence>
<evidence type="ECO:0000256" key="8">
    <source>
        <dbReference type="ARBA" id="ARBA00031423"/>
    </source>
</evidence>
<reference evidence="12 13" key="1">
    <citation type="submission" date="2018-02" db="EMBL/GenBank/DDBJ databases">
        <title>Reclassifiation of [Polyangium] brachysporum DSM 7029 as Guopingzhaonella breviflexa gen. nov., sp. nov., a member of the family Comamonadaceae.</title>
        <authorList>
            <person name="Tang B."/>
        </authorList>
    </citation>
    <scope>NUCLEOTIDE SEQUENCE [LARGE SCALE GENOMIC DNA]</scope>
    <source>
        <strain evidence="12 13">DSM 15344</strain>
    </source>
</reference>
<comment type="caution">
    <text evidence="12">The sequence shown here is derived from an EMBL/GenBank/DDBJ whole genome shotgun (WGS) entry which is preliminary data.</text>
</comment>
<dbReference type="Pfam" id="PF02446">
    <property type="entry name" value="Glyco_hydro_77"/>
    <property type="match status" value="1"/>
</dbReference>
<dbReference type="RefSeq" id="WP_104356739.1">
    <property type="nucleotide sequence ID" value="NZ_CP064338.1"/>
</dbReference>
<dbReference type="Gene3D" id="3.20.20.80">
    <property type="entry name" value="Glycosidases"/>
    <property type="match status" value="4"/>
</dbReference>
<evidence type="ECO:0000256" key="11">
    <source>
        <dbReference type="SAM" id="MobiDB-lite"/>
    </source>
</evidence>
<evidence type="ECO:0000256" key="4">
    <source>
        <dbReference type="ARBA" id="ARBA00020295"/>
    </source>
</evidence>
<evidence type="ECO:0000256" key="2">
    <source>
        <dbReference type="ARBA" id="ARBA00005684"/>
    </source>
</evidence>
<dbReference type="PANTHER" id="PTHR32438">
    <property type="entry name" value="4-ALPHA-GLUCANOTRANSFERASE DPE1, CHLOROPLASTIC/AMYLOPLASTIC"/>
    <property type="match status" value="1"/>
</dbReference>
<dbReference type="InterPro" id="IPR013797">
    <property type="entry name" value="Maltooligo_trehalose_synth_4"/>
</dbReference>
<keyword evidence="5 10" id="KW-0328">Glycosyltransferase</keyword>
<proteinExistence type="inferred from homology"/>
<dbReference type="GO" id="GO:0005975">
    <property type="term" value="P:carbohydrate metabolic process"/>
    <property type="evidence" value="ECO:0007669"/>
    <property type="project" value="InterPro"/>
</dbReference>
<dbReference type="SMART" id="SM00642">
    <property type="entry name" value="Aamy"/>
    <property type="match status" value="1"/>
</dbReference>
<keyword evidence="13" id="KW-1185">Reference proteome</keyword>
<dbReference type="NCBIfam" id="TIGR00217">
    <property type="entry name" value="malQ"/>
    <property type="match status" value="1"/>
</dbReference>
<evidence type="ECO:0000256" key="9">
    <source>
        <dbReference type="ARBA" id="ARBA00031501"/>
    </source>
</evidence>
<name>A0A2S5T6P1_9BURK</name>
<feature type="compositionally biased region" description="Gly residues" evidence="11">
    <location>
        <begin position="1667"/>
        <end position="1682"/>
    </location>
</feature>
<dbReference type="Proteomes" id="UP000239406">
    <property type="component" value="Unassembled WGS sequence"/>
</dbReference>
<dbReference type="InterPro" id="IPR006047">
    <property type="entry name" value="GH13_cat_dom"/>
</dbReference>
<sequence length="1729" mass="189809">MNTQPGPALRALCERAGVAIRYRDFWGHEQDVPAEALRDLLAALGLDARDEDAAQRSLQALEAARTAEVLPPVVVAQAGTQVAVPLQAPGHDVRWTLQVEDGGVLEGTAEADGVGHAIRLPADLPQGYHTLLAAGACSRVIVCPAACHLPPALAAGERLWGLCVQVYALRSSRNWGMGDFSDLAQLVEVTAALGGAFVGVNPLHALFMHAPEHASPYSPSSRRWLNPLYLDVEALPEYAECEAARRQVAAPAFRQRLRQLREAELVDYAGVAACKREVLETLYRHFRAQHLAADTDSARAFRRFRSEQGHDLHCHALLEAVQAHLHAQDASVWGWAAWPEAWRDPHGAAIRGFEAAHAERVDFHAWLQWHAALQLEAVQQRALALDMPIGLYRDLAVGASAGGSETWSAPWVYALGVHVGAPPEDAYPGGQDWGLPPVRPEALRARGHAPFITTLRANMRAAGALRLDHVMALMRLFWIHPAHGGRHGTYVHYPMHELMGIVALESQRQHCLVIGEDLGNVAPDVRDAMARRRLLSYRPLYFERDDAGLVRPPRQWPARALAVIGTHDLPTLRGWWLGRDIADRRRLGLYPEETTCRRHVVERAADRARLQLALQAEGLQPAEPAAAPLPADIDAGFSARVHEFLGRTAAQLVGVQLEDVLLQVEQPNLPGTNEQQWPNWRRKLAVDLEDLRADPRLREVAEALQRSRARPAAEPVPAALPTLDTARVPRATYRVQLHAGFTFDDATAVLPYLHALGVSHLYSSPFLKARAGSTHGYDIVDHNALNPEIGDAAAFERLCATLAELDMHQVADVVPNHMGVLEADNAWWLDVLEHGPASLHAQTFDIDWTPRSPGRPPQVLLPVLGAPYGEVLEDGQIRLAFDAARGAFGLQYHDHRFPLDPRDYGRVLHAAPLPAAQDPGQTTVTLELQSLADAFDALPSRDDGDPASRQRRQRDQALLKARLAALAARHPWVCRWVDACLRALNGRPGAARSFDALDALIQRQAYRLAYWRVAGDEVNYRRFFDVNTLAAVRMESDAVFDATHRTLLRWLYEGKLAGLRIDHPDGLSDPLRYFARLQARHAAMHQRALYLVIEKILAEHEHWPQSWPVHGDTGYRFANQAVGLFVDGQQEAAMSALYAGFTGEHAPYEDILHAAKHAVMSGPLAADLQMLTEAAYRLAQGDRRTRDFTRNGLKAALAELAAGFPVYRTYLTEDAVHDLDRQHLDWAVAAAKRQTQGCDPLALDYLRALMLSLPGEPPGARREELLRFVQRFQQFTAPVMAKAMEDTAFYRYHRLVCLNDVGGEPQRFGTSVAAFHAANQARARFLPHTLLGSSTHDSKRSEDVRTRIAVLSEMPQAWGEAVQRWHTLAHKQLGNLDGGRLPALNDEYLLYQTLVGAWPLEPPDAPALDAFRARLQAYMLKAAREAKAHTSWEHPDADYEAGLARFIDTLLGQLEPNPFLNDFLRFVEVPAQLGCYNSLALVALKLTSPGVPDLYQGCETWNFSLVDPDNRRPVDYAALRGRLQEVQAACAGGALPRETLAGWRAGLATGHLKLLVTWRLLQLRRAQAALFRDGGYQPVSVDGPCAEHVVAHVRSDASLHCVTVAARLLHRLCAGRPAGLFGGGGLGRGTPAGACRPCGVDRRADRPPACRRARRGRPAVVGAAGRAAGGGAGARRGGGLKRGGFSAARGTPCRSCAPAATRHARRRAGPADGRRAAAIRPAGATVPRH</sequence>
<evidence type="ECO:0000313" key="12">
    <source>
        <dbReference type="EMBL" id="PPE70650.1"/>
    </source>
</evidence>
<dbReference type="InterPro" id="IPR017853">
    <property type="entry name" value="GH"/>
</dbReference>
<dbReference type="GO" id="GO:0004134">
    <property type="term" value="F:4-alpha-glucanotransferase activity"/>
    <property type="evidence" value="ECO:0007669"/>
    <property type="project" value="UniProtKB-EC"/>
</dbReference>
<dbReference type="NCBIfam" id="NF011077">
    <property type="entry name" value="PRK14507.1"/>
    <property type="match status" value="1"/>
</dbReference>
<dbReference type="InterPro" id="IPR048458">
    <property type="entry name" value="MalQ_N"/>
</dbReference>
<dbReference type="InterPro" id="IPR012767">
    <property type="entry name" value="Trehalose_TreY"/>
</dbReference>
<dbReference type="InterPro" id="IPR003385">
    <property type="entry name" value="Glyco_hydro_77"/>
</dbReference>
<dbReference type="NCBIfam" id="TIGR02401">
    <property type="entry name" value="trehalose_TreY"/>
    <property type="match status" value="1"/>
</dbReference>
<gene>
    <name evidence="12" type="ORF">C1702_05760</name>
</gene>
<dbReference type="PANTHER" id="PTHR32438:SF5">
    <property type="entry name" value="4-ALPHA-GLUCANOTRANSFERASE DPE1, CHLOROPLASTIC_AMYLOPLASTIC"/>
    <property type="match status" value="1"/>
</dbReference>
<keyword evidence="7 10" id="KW-0119">Carbohydrate metabolism</keyword>
<organism evidence="12 13">
    <name type="scientific">Caldimonas thermodepolymerans</name>
    <dbReference type="NCBI Taxonomy" id="215580"/>
    <lineage>
        <taxon>Bacteria</taxon>
        <taxon>Pseudomonadati</taxon>
        <taxon>Pseudomonadota</taxon>
        <taxon>Betaproteobacteria</taxon>
        <taxon>Burkholderiales</taxon>
        <taxon>Sphaerotilaceae</taxon>
        <taxon>Caldimonas</taxon>
    </lineage>
</organism>
<comment type="catalytic activity">
    <reaction evidence="1 10">
        <text>Transfers a segment of a (1-&gt;4)-alpha-D-glucan to a new position in an acceptor, which may be glucose or a (1-&gt;4)-alpha-D-glucan.</text>
        <dbReference type="EC" id="2.4.1.25"/>
    </reaction>
</comment>
<feature type="compositionally biased region" description="Low complexity" evidence="11">
    <location>
        <begin position="1716"/>
        <end position="1729"/>
    </location>
</feature>
<evidence type="ECO:0000256" key="1">
    <source>
        <dbReference type="ARBA" id="ARBA00000439"/>
    </source>
</evidence>
<evidence type="ECO:0000313" key="13">
    <source>
        <dbReference type="Proteomes" id="UP000239406"/>
    </source>
</evidence>
<dbReference type="EMBL" id="PSNY01000005">
    <property type="protein sequence ID" value="PPE70650.1"/>
    <property type="molecule type" value="Genomic_DNA"/>
</dbReference>
<evidence type="ECO:0000256" key="7">
    <source>
        <dbReference type="ARBA" id="ARBA00023277"/>
    </source>
</evidence>
<dbReference type="Pfam" id="PF21226">
    <property type="entry name" value="MalQ_N"/>
    <property type="match status" value="1"/>
</dbReference>
<protein>
    <recommendedName>
        <fullName evidence="4 10">4-alpha-glucanotransferase</fullName>
        <ecNumber evidence="3 10">2.4.1.25</ecNumber>
    </recommendedName>
    <alternativeName>
        <fullName evidence="8 10">Amylomaltase</fullName>
    </alternativeName>
    <alternativeName>
        <fullName evidence="9 10">Disproportionating enzyme</fullName>
    </alternativeName>
</protein>
<dbReference type="CDD" id="cd11336">
    <property type="entry name" value="AmyAc_MTSase"/>
    <property type="match status" value="1"/>
</dbReference>
<dbReference type="Gene3D" id="1.10.10.470">
    <property type="entry name" value="Maltooligosyl trehalose synthase, domain 4"/>
    <property type="match status" value="1"/>
</dbReference>
<dbReference type="SUPFAM" id="SSF51445">
    <property type="entry name" value="(Trans)glycosidases"/>
    <property type="match status" value="2"/>
</dbReference>
<dbReference type="EC" id="2.4.1.25" evidence="3 10"/>
<keyword evidence="6 10" id="KW-0808">Transferase</keyword>
<feature type="region of interest" description="Disordered" evidence="11">
    <location>
        <begin position="1645"/>
        <end position="1729"/>
    </location>
</feature>
<evidence type="ECO:0000256" key="5">
    <source>
        <dbReference type="ARBA" id="ARBA00022676"/>
    </source>
</evidence>
<evidence type="ECO:0000256" key="3">
    <source>
        <dbReference type="ARBA" id="ARBA00012560"/>
    </source>
</evidence>
<comment type="similarity">
    <text evidence="2 10">Belongs to the disproportionating enzyme family.</text>
</comment>
<accession>A0A2S5T6P1</accession>
<evidence type="ECO:0000256" key="6">
    <source>
        <dbReference type="ARBA" id="ARBA00022679"/>
    </source>
</evidence>